<accession>A0A5J4WR96</accession>
<comment type="caution">
    <text evidence="2">The sequence shown here is derived from an EMBL/GenBank/DDBJ whole genome shotgun (WGS) entry which is preliminary data.</text>
</comment>
<evidence type="ECO:0000313" key="3">
    <source>
        <dbReference type="Proteomes" id="UP000324800"/>
    </source>
</evidence>
<reference evidence="2 3" key="1">
    <citation type="submission" date="2019-03" db="EMBL/GenBank/DDBJ databases">
        <title>Single cell metagenomics reveals metabolic interactions within the superorganism composed of flagellate Streblomastix strix and complex community of Bacteroidetes bacteria on its surface.</title>
        <authorList>
            <person name="Treitli S.C."/>
            <person name="Kolisko M."/>
            <person name="Husnik F."/>
            <person name="Keeling P."/>
            <person name="Hampl V."/>
        </authorList>
    </citation>
    <scope>NUCLEOTIDE SEQUENCE [LARGE SCALE GENOMIC DNA]</scope>
    <source>
        <strain evidence="2">ST1C</strain>
    </source>
</reference>
<dbReference type="AlphaFoldDB" id="A0A5J4WR96"/>
<feature type="compositionally biased region" description="Basic and acidic residues" evidence="1">
    <location>
        <begin position="20"/>
        <end position="34"/>
    </location>
</feature>
<protein>
    <submittedName>
        <fullName evidence="2">Uncharacterized protein</fullName>
    </submittedName>
</protein>
<sequence>MQQSYLTGEQTVFPDIFELRDQNYDNKQDERDDPIGGVLEDDYQEDNELEEEDEEEEDYFVYYYNDQNDLGGGGTVNDATNGIIGFYWD</sequence>
<feature type="region of interest" description="Disordered" evidence="1">
    <location>
        <begin position="20"/>
        <end position="55"/>
    </location>
</feature>
<gene>
    <name evidence="2" type="ORF">EZS28_007360</name>
</gene>
<organism evidence="2 3">
    <name type="scientific">Streblomastix strix</name>
    <dbReference type="NCBI Taxonomy" id="222440"/>
    <lineage>
        <taxon>Eukaryota</taxon>
        <taxon>Metamonada</taxon>
        <taxon>Preaxostyla</taxon>
        <taxon>Oxymonadida</taxon>
        <taxon>Streblomastigidae</taxon>
        <taxon>Streblomastix</taxon>
    </lineage>
</organism>
<dbReference type="EMBL" id="SNRW01001257">
    <property type="protein sequence ID" value="KAA6397112.1"/>
    <property type="molecule type" value="Genomic_DNA"/>
</dbReference>
<evidence type="ECO:0000256" key="1">
    <source>
        <dbReference type="SAM" id="MobiDB-lite"/>
    </source>
</evidence>
<proteinExistence type="predicted"/>
<feature type="compositionally biased region" description="Acidic residues" evidence="1">
    <location>
        <begin position="39"/>
        <end position="55"/>
    </location>
</feature>
<evidence type="ECO:0000313" key="2">
    <source>
        <dbReference type="EMBL" id="KAA6397112.1"/>
    </source>
</evidence>
<name>A0A5J4WR96_9EUKA</name>
<dbReference type="Proteomes" id="UP000324800">
    <property type="component" value="Unassembled WGS sequence"/>
</dbReference>